<accession>A0ABU3MHV6</accession>
<evidence type="ECO:0000256" key="1">
    <source>
        <dbReference type="ARBA" id="ARBA00023015"/>
    </source>
</evidence>
<dbReference type="PANTHER" id="PTHR30514:SF20">
    <property type="entry name" value="TRANSCRIPTIONAL REGULATOR"/>
    <property type="match status" value="1"/>
</dbReference>
<evidence type="ECO:0000313" key="7">
    <source>
        <dbReference type="Proteomes" id="UP001258945"/>
    </source>
</evidence>
<evidence type="ECO:0000313" key="6">
    <source>
        <dbReference type="EMBL" id="MDT8332571.1"/>
    </source>
</evidence>
<evidence type="ECO:0000256" key="2">
    <source>
        <dbReference type="ARBA" id="ARBA00023125"/>
    </source>
</evidence>
<feature type="domain" description="SIS" evidence="5">
    <location>
        <begin position="153"/>
        <end position="291"/>
    </location>
</feature>
<evidence type="ECO:0000256" key="3">
    <source>
        <dbReference type="ARBA" id="ARBA00023163"/>
    </source>
</evidence>
<gene>
    <name evidence="6" type="ORF">RQ831_16050</name>
</gene>
<dbReference type="SUPFAM" id="SSF46689">
    <property type="entry name" value="Homeodomain-like"/>
    <property type="match status" value="1"/>
</dbReference>
<dbReference type="RefSeq" id="WP_314283260.1">
    <property type="nucleotide sequence ID" value="NZ_JAVVDO010000030.1"/>
</dbReference>
<dbReference type="InterPro" id="IPR001347">
    <property type="entry name" value="SIS_dom"/>
</dbReference>
<dbReference type="PROSITE" id="PS51464">
    <property type="entry name" value="SIS"/>
    <property type="match status" value="1"/>
</dbReference>
<dbReference type="Gene3D" id="1.10.10.10">
    <property type="entry name" value="Winged helix-like DNA-binding domain superfamily/Winged helix DNA-binding domain"/>
    <property type="match status" value="1"/>
</dbReference>
<dbReference type="Pfam" id="PF01380">
    <property type="entry name" value="SIS"/>
    <property type="match status" value="1"/>
</dbReference>
<dbReference type="Pfam" id="PF01418">
    <property type="entry name" value="HTH_6"/>
    <property type="match status" value="1"/>
</dbReference>
<evidence type="ECO:0000259" key="4">
    <source>
        <dbReference type="PROSITE" id="PS51071"/>
    </source>
</evidence>
<dbReference type="InterPro" id="IPR046348">
    <property type="entry name" value="SIS_dom_sf"/>
</dbReference>
<comment type="caution">
    <text evidence="6">The sequence shown here is derived from an EMBL/GenBank/DDBJ whole genome shotgun (WGS) entry which is preliminary data.</text>
</comment>
<dbReference type="SUPFAM" id="SSF53697">
    <property type="entry name" value="SIS domain"/>
    <property type="match status" value="1"/>
</dbReference>
<sequence length="291" mass="31473">MNRDEPDAAEDTGTLLGAAAPPRSYQELRDLLLSGRVKLPKRLAQVASFVVAEPEEVALGTAAGIAERAGVQPSTLVRFSKSVGLSGFSELQLLFRDRLRSQVSNYDERLLSLKQAEGRNSLAANILDGFFQAATRSLTQLHDRIDVSQIERAAQLLAAADTIYLIAQRRSFPISAYMNYSFGKLGVKTVLIGSPAGTDQETLSFVTERDAAVAISFSPYASATIAHARMVAERKAPLIAITDSPFSPLVAESSLWFEVVEADLHGFRLLSASLTLAMTLTVMVAEVRRSA</sequence>
<name>A0ABU3MHV6_9PROT</name>
<dbReference type="PROSITE" id="PS51071">
    <property type="entry name" value="HTH_RPIR"/>
    <property type="match status" value="1"/>
</dbReference>
<dbReference type="EMBL" id="JAVVDO010000030">
    <property type="protein sequence ID" value="MDT8332571.1"/>
    <property type="molecule type" value="Genomic_DNA"/>
</dbReference>
<reference evidence="6 7" key="1">
    <citation type="journal article" date="2019" name="Microb. Pathog.">
        <title>Comparison of VITEK 2, MALDI-TOF MS, 16S rRNA gene sequencing, and whole-genome sequencing for identification of Roseomonas mucosa.</title>
        <authorList>
            <person name="Rudolph W.W."/>
            <person name="Gunzer F."/>
            <person name="Trauth M."/>
            <person name="Bunk B."/>
            <person name="Bigge R."/>
            <person name="Schrottner P."/>
        </authorList>
    </citation>
    <scope>NUCLEOTIDE SEQUENCE [LARGE SCALE GENOMIC DNA]</scope>
    <source>
        <strain evidence="6 7">DSM 103800</strain>
    </source>
</reference>
<dbReference type="Proteomes" id="UP001258945">
    <property type="component" value="Unassembled WGS sequence"/>
</dbReference>
<evidence type="ECO:0000259" key="5">
    <source>
        <dbReference type="PROSITE" id="PS51464"/>
    </source>
</evidence>
<organism evidence="6 7">
    <name type="scientific">Roseomonas gilardii</name>
    <dbReference type="NCBI Taxonomy" id="257708"/>
    <lineage>
        <taxon>Bacteria</taxon>
        <taxon>Pseudomonadati</taxon>
        <taxon>Pseudomonadota</taxon>
        <taxon>Alphaproteobacteria</taxon>
        <taxon>Acetobacterales</taxon>
        <taxon>Roseomonadaceae</taxon>
        <taxon>Roseomonas</taxon>
    </lineage>
</organism>
<dbReference type="InterPro" id="IPR035472">
    <property type="entry name" value="RpiR-like_SIS"/>
</dbReference>
<keyword evidence="3" id="KW-0804">Transcription</keyword>
<feature type="domain" description="HTH rpiR-type" evidence="4">
    <location>
        <begin position="26"/>
        <end position="102"/>
    </location>
</feature>
<dbReference type="CDD" id="cd05013">
    <property type="entry name" value="SIS_RpiR"/>
    <property type="match status" value="1"/>
</dbReference>
<keyword evidence="7" id="KW-1185">Reference proteome</keyword>
<dbReference type="InterPro" id="IPR047640">
    <property type="entry name" value="RpiR-like"/>
</dbReference>
<protein>
    <submittedName>
        <fullName evidence="6">MurR/RpiR family transcriptional regulator</fullName>
    </submittedName>
</protein>
<dbReference type="InterPro" id="IPR009057">
    <property type="entry name" value="Homeodomain-like_sf"/>
</dbReference>
<dbReference type="InterPro" id="IPR036388">
    <property type="entry name" value="WH-like_DNA-bd_sf"/>
</dbReference>
<proteinExistence type="predicted"/>
<keyword evidence="2" id="KW-0238">DNA-binding</keyword>
<dbReference type="Gene3D" id="3.40.50.10490">
    <property type="entry name" value="Glucose-6-phosphate isomerase like protein, domain 1"/>
    <property type="match status" value="1"/>
</dbReference>
<keyword evidence="1" id="KW-0805">Transcription regulation</keyword>
<dbReference type="PANTHER" id="PTHR30514">
    <property type="entry name" value="GLUCOKINASE"/>
    <property type="match status" value="1"/>
</dbReference>
<dbReference type="InterPro" id="IPR000281">
    <property type="entry name" value="HTH_RpiR"/>
</dbReference>